<evidence type="ECO:0000313" key="3">
    <source>
        <dbReference type="Proteomes" id="UP000274922"/>
    </source>
</evidence>
<dbReference type="EMBL" id="ML014323">
    <property type="protein sequence ID" value="RKO99073.1"/>
    <property type="molecule type" value="Genomic_DNA"/>
</dbReference>
<proteinExistence type="predicted"/>
<feature type="region of interest" description="Disordered" evidence="1">
    <location>
        <begin position="64"/>
        <end position="85"/>
    </location>
</feature>
<dbReference type="Pfam" id="PF14945">
    <property type="entry name" value="LLC1"/>
    <property type="match status" value="1"/>
</dbReference>
<organism evidence="2 3">
    <name type="scientific">Caulochytrium protostelioides</name>
    <dbReference type="NCBI Taxonomy" id="1555241"/>
    <lineage>
        <taxon>Eukaryota</taxon>
        <taxon>Fungi</taxon>
        <taxon>Fungi incertae sedis</taxon>
        <taxon>Chytridiomycota</taxon>
        <taxon>Chytridiomycota incertae sedis</taxon>
        <taxon>Chytridiomycetes</taxon>
        <taxon>Caulochytriales</taxon>
        <taxon>Caulochytriaceae</taxon>
        <taxon>Caulochytrium</taxon>
    </lineage>
</organism>
<feature type="compositionally biased region" description="Low complexity" evidence="1">
    <location>
        <begin position="65"/>
        <end position="77"/>
    </location>
</feature>
<protein>
    <submittedName>
        <fullName evidence="2">Uncharacterized protein</fullName>
    </submittedName>
</protein>
<reference evidence="3" key="1">
    <citation type="journal article" date="2018" name="Nat. Microbiol.">
        <title>Leveraging single-cell genomics to expand the fungal tree of life.</title>
        <authorList>
            <person name="Ahrendt S.R."/>
            <person name="Quandt C.A."/>
            <person name="Ciobanu D."/>
            <person name="Clum A."/>
            <person name="Salamov A."/>
            <person name="Andreopoulos B."/>
            <person name="Cheng J.F."/>
            <person name="Woyke T."/>
            <person name="Pelin A."/>
            <person name="Henrissat B."/>
            <person name="Reynolds N.K."/>
            <person name="Benny G.L."/>
            <person name="Smith M.E."/>
            <person name="James T.Y."/>
            <person name="Grigoriev I.V."/>
        </authorList>
    </citation>
    <scope>NUCLEOTIDE SEQUENCE [LARGE SCALE GENOMIC DNA]</scope>
    <source>
        <strain evidence="3">ATCC 52028</strain>
    </source>
</reference>
<dbReference type="InterPro" id="IPR020339">
    <property type="entry name" value="C20orf85-like"/>
</dbReference>
<dbReference type="OrthoDB" id="426070at2759"/>
<evidence type="ECO:0000313" key="2">
    <source>
        <dbReference type="EMBL" id="RKO99073.1"/>
    </source>
</evidence>
<gene>
    <name evidence="2" type="ORF">CXG81DRAFT_20796</name>
</gene>
<name>A0A4P9X210_9FUNG</name>
<dbReference type="Proteomes" id="UP000274922">
    <property type="component" value="Unassembled WGS sequence"/>
</dbReference>
<keyword evidence="3" id="KW-1185">Reference proteome</keyword>
<dbReference type="AlphaFoldDB" id="A0A4P9X210"/>
<accession>A0A4P9X210</accession>
<sequence>MPAAAAGAAARHPAAAAAAAAAANTVHDASIWRQRIHDEAVTQATWQAKWGALGHILYPPSGERAAGAPHGAANAPPASVPRTRGREYGHAWTGLALAPLEPFGREARPQGNVMRWFGGTVESLP</sequence>
<evidence type="ECO:0000256" key="1">
    <source>
        <dbReference type="SAM" id="MobiDB-lite"/>
    </source>
</evidence>